<dbReference type="SUPFAM" id="SSF69322">
    <property type="entry name" value="Tricorn protease domain 2"/>
    <property type="match status" value="1"/>
</dbReference>
<gene>
    <name evidence="2" type="ORF">NCTC10797_02751</name>
</gene>
<accession>A0A4U8VZM7</accession>
<reference evidence="2 3" key="1">
    <citation type="submission" date="2019-02" db="EMBL/GenBank/DDBJ databases">
        <authorList>
            <consortium name="Pathogen Informatics"/>
        </authorList>
    </citation>
    <scope>NUCLEOTIDE SEQUENCE [LARGE SCALE GENOMIC DNA]</scope>
    <source>
        <strain evidence="2 3">3012STDY6756504</strain>
    </source>
</reference>
<evidence type="ECO:0000313" key="2">
    <source>
        <dbReference type="EMBL" id="VFA98972.1"/>
    </source>
</evidence>
<name>A0A4U8VZM7_9NOCA</name>
<dbReference type="PANTHER" id="PTHR34512:SF30">
    <property type="entry name" value="OUTER MEMBRANE PROTEIN ASSEMBLY FACTOR BAMB"/>
    <property type="match status" value="1"/>
</dbReference>
<protein>
    <submittedName>
        <fullName evidence="2">Outer membrane biogenesis protein BamB</fullName>
    </submittedName>
</protein>
<evidence type="ECO:0000313" key="3">
    <source>
        <dbReference type="Proteomes" id="UP000290439"/>
    </source>
</evidence>
<dbReference type="InterPro" id="IPR015943">
    <property type="entry name" value="WD40/YVTN_repeat-like_dom_sf"/>
</dbReference>
<dbReference type="PANTHER" id="PTHR34512">
    <property type="entry name" value="CELL SURFACE PROTEIN"/>
    <property type="match status" value="1"/>
</dbReference>
<feature type="domain" description="Pyrrolo-quinoline quinone repeat" evidence="1">
    <location>
        <begin position="274"/>
        <end position="435"/>
    </location>
</feature>
<dbReference type="InterPro" id="IPR002372">
    <property type="entry name" value="PQQ_rpt_dom"/>
</dbReference>
<dbReference type="RefSeq" id="WP_332014078.1">
    <property type="nucleotide sequence ID" value="NZ_JARWOB010000021.1"/>
</dbReference>
<dbReference type="PROSITE" id="PS51257">
    <property type="entry name" value="PROKAR_LIPOPROTEIN"/>
    <property type="match status" value="1"/>
</dbReference>
<organism evidence="2 3">
    <name type="scientific">Nocardia cyriacigeorgica</name>
    <dbReference type="NCBI Taxonomy" id="135487"/>
    <lineage>
        <taxon>Bacteria</taxon>
        <taxon>Bacillati</taxon>
        <taxon>Actinomycetota</taxon>
        <taxon>Actinomycetes</taxon>
        <taxon>Mycobacteriales</taxon>
        <taxon>Nocardiaceae</taxon>
        <taxon>Nocardia</taxon>
    </lineage>
</organism>
<dbReference type="Proteomes" id="UP000290439">
    <property type="component" value="Chromosome"/>
</dbReference>
<evidence type="ECO:0000259" key="1">
    <source>
        <dbReference type="Pfam" id="PF13360"/>
    </source>
</evidence>
<dbReference type="EMBL" id="LR215973">
    <property type="protein sequence ID" value="VFA98972.1"/>
    <property type="molecule type" value="Genomic_DNA"/>
</dbReference>
<dbReference type="Pfam" id="PF13360">
    <property type="entry name" value="PQQ_2"/>
    <property type="match status" value="1"/>
</dbReference>
<dbReference type="AlphaFoldDB" id="A0A4U8VZM7"/>
<dbReference type="Gene3D" id="2.130.10.10">
    <property type="entry name" value="YVTN repeat-like/Quinoprotein amine dehydrogenase"/>
    <property type="match status" value="2"/>
</dbReference>
<proteinExistence type="predicted"/>
<sequence>MRIGSVRAVSGRPRLRMNTAAALLAVGAVVLTGCGTDVDDITVGPGLGWPGAHHDARNSGTSPVTGAHALELTWSRPVGGPIATPVSVAAEGQMFVTTRTPSGCNIFSFQMPTGRKRFCNPLGPNAVSSPTLIDGLTNVYVGDDSGVTSMNYLGQPRWRTAVAGVPVSLQFTGDSNLLTITQAGQIDVLSRQTGQRLVPTTQLLGQPDHLELPALSWPPSGEGLADCPTGGPHCAVANVSPIDTDSGRFYATVWRPGDARASLVALRYIDGEIEQLWSAEMLEGGSATSPALSADGSTVYVGDNSDRLIAVDAVEGSTKWVHQLEWTPRRGISVSGDGLIIPAGDDGYLLALRDHGDTVEQAWERKDLAHRGTPAQTAGHTGYTVAAIGEGLNLITFDTETGRTLDSDVLPGASGTTTGTSVSADGEVVVATQIGEIFVFAPQR</sequence>